<feature type="transmembrane region" description="Helical" evidence="6">
    <location>
        <begin position="136"/>
        <end position="162"/>
    </location>
</feature>
<evidence type="ECO:0000256" key="5">
    <source>
        <dbReference type="ARBA" id="ARBA00023136"/>
    </source>
</evidence>
<dbReference type="eggNOG" id="COG1280">
    <property type="taxonomic scope" value="Bacteria"/>
</dbReference>
<feature type="transmembrane region" description="Helical" evidence="6">
    <location>
        <begin position="46"/>
        <end position="67"/>
    </location>
</feature>
<feature type="transmembrane region" description="Helical" evidence="6">
    <location>
        <begin position="168"/>
        <end position="188"/>
    </location>
</feature>
<feature type="transmembrane region" description="Helical" evidence="6">
    <location>
        <begin position="73"/>
        <end position="94"/>
    </location>
</feature>
<sequence length="213" mass="22545">MYTSHLVYLAPLLSLALLWSVAVITPGPNFFTTAQLAAGCSRRHGLFAALGVASGTVLWGLAGGLGIKSLFSAAPALFVLFKVAGGCYLIYLGLKQFKRKPALETPTTDGASHAARSLFSAYRLGFLGNMTNPKSALFVATIFATSMPASPPPLLLGLAVLTMAGLSLSWYCCVALFFASSRVAGFYARARRWLDRLAGGCYVLFGGHLLANR</sequence>
<dbReference type="GO" id="GO:0005886">
    <property type="term" value="C:plasma membrane"/>
    <property type="evidence" value="ECO:0007669"/>
    <property type="project" value="UniProtKB-SubCell"/>
</dbReference>
<dbReference type="RefSeq" id="WP_011063438.1">
    <property type="nucleotide sequence ID" value="NC_021237.1"/>
</dbReference>
<accession>A0A2C9ETA4</accession>
<evidence type="ECO:0000256" key="4">
    <source>
        <dbReference type="ARBA" id="ARBA00022989"/>
    </source>
</evidence>
<dbReference type="Proteomes" id="UP000013940">
    <property type="component" value="Chromosome"/>
</dbReference>
<evidence type="ECO:0000313" key="8">
    <source>
        <dbReference type="Proteomes" id="UP000013940"/>
    </source>
</evidence>
<evidence type="ECO:0000256" key="6">
    <source>
        <dbReference type="SAM" id="Phobius"/>
    </source>
</evidence>
<evidence type="ECO:0000313" key="7">
    <source>
        <dbReference type="EMBL" id="AGL86914.1"/>
    </source>
</evidence>
<evidence type="ECO:0000256" key="1">
    <source>
        <dbReference type="ARBA" id="ARBA00004651"/>
    </source>
</evidence>
<dbReference type="GeneID" id="57478164"/>
<dbReference type="PANTHER" id="PTHR30086">
    <property type="entry name" value="ARGININE EXPORTER PROTEIN ARGO"/>
    <property type="match status" value="1"/>
</dbReference>
<dbReference type="Pfam" id="PF01810">
    <property type="entry name" value="LysE"/>
    <property type="match status" value="1"/>
</dbReference>
<dbReference type="GO" id="GO:0015171">
    <property type="term" value="F:amino acid transmembrane transporter activity"/>
    <property type="evidence" value="ECO:0007669"/>
    <property type="project" value="TreeGrafter"/>
</dbReference>
<evidence type="ECO:0000256" key="2">
    <source>
        <dbReference type="ARBA" id="ARBA00022475"/>
    </source>
</evidence>
<organism evidence="7 8">
    <name type="scientific">Pseudomonas protegens (strain DSM 19095 / LMG 27888 / CFBP 6595 / CHA0)</name>
    <dbReference type="NCBI Taxonomy" id="1124983"/>
    <lineage>
        <taxon>Bacteria</taxon>
        <taxon>Pseudomonadati</taxon>
        <taxon>Pseudomonadota</taxon>
        <taxon>Gammaproteobacteria</taxon>
        <taxon>Pseudomonadales</taxon>
        <taxon>Pseudomonadaceae</taxon>
        <taxon>Pseudomonas</taxon>
    </lineage>
</organism>
<protein>
    <submittedName>
        <fullName evidence="7">Threonine efflux protein</fullName>
    </submittedName>
</protein>
<keyword evidence="2" id="KW-1003">Cell membrane</keyword>
<comment type="subcellular location">
    <subcellularLocation>
        <location evidence="1">Cell membrane</location>
        <topology evidence="1">Multi-pass membrane protein</topology>
    </subcellularLocation>
</comment>
<evidence type="ECO:0000256" key="3">
    <source>
        <dbReference type="ARBA" id="ARBA00022692"/>
    </source>
</evidence>
<dbReference type="PANTHER" id="PTHR30086:SF19">
    <property type="entry name" value="THREONINE EFFLUX PROTEIN"/>
    <property type="match status" value="1"/>
</dbReference>
<dbReference type="KEGG" id="pprc:PFLCHA0_c51670"/>
<proteinExistence type="predicted"/>
<dbReference type="HOGENOM" id="CLU_079569_0_0_6"/>
<dbReference type="AlphaFoldDB" id="A0A2C9ETA4"/>
<gene>
    <name evidence="7" type="ORF">PFLCHA0_c51670</name>
</gene>
<name>A0A2C9ETA4_PSEPH</name>
<feature type="transmembrane region" description="Helical" evidence="6">
    <location>
        <begin position="6"/>
        <end position="25"/>
    </location>
</feature>
<keyword evidence="3 6" id="KW-0812">Transmembrane</keyword>
<dbReference type="InterPro" id="IPR001123">
    <property type="entry name" value="LeuE-type"/>
</dbReference>
<keyword evidence="5 6" id="KW-0472">Membrane</keyword>
<dbReference type="EMBL" id="CP003190">
    <property type="protein sequence ID" value="AGL86914.1"/>
    <property type="molecule type" value="Genomic_DNA"/>
</dbReference>
<keyword evidence="4 6" id="KW-1133">Transmembrane helix</keyword>
<reference evidence="8" key="1">
    <citation type="journal article" date="2014" name="Genome Announc.">
        <title>Full-genome sequence of the plant growth-promoting bacterium Pseudomonas protegens CHA0.</title>
        <authorList>
            <person name="Jousset A."/>
            <person name="Schuldes J."/>
            <person name="Keel C."/>
            <person name="Maurhofer M."/>
            <person name="Daniel R."/>
            <person name="Scheu S."/>
            <person name="Thuermer A."/>
        </authorList>
    </citation>
    <scope>NUCLEOTIDE SEQUENCE [LARGE SCALE GENOMIC DNA]</scope>
    <source>
        <strain evidence="8">DSM 19095 / LMG 27888 / CFBP 6595 / CHA0</strain>
    </source>
</reference>